<evidence type="ECO:0000313" key="2">
    <source>
        <dbReference type="EMBL" id="PSR56124.1"/>
    </source>
</evidence>
<protein>
    <submittedName>
        <fullName evidence="2">DUF4249 domain-containing protein</fullName>
    </submittedName>
</protein>
<dbReference type="AlphaFoldDB" id="A0A2T2YKT5"/>
<dbReference type="PROSITE" id="PS51257">
    <property type="entry name" value="PROKAR_LIPOPROTEIN"/>
    <property type="match status" value="1"/>
</dbReference>
<comment type="caution">
    <text evidence="2">The sequence shown here is derived from an EMBL/GenBank/DDBJ whole genome shotgun (WGS) entry which is preliminary data.</text>
</comment>
<dbReference type="RefSeq" id="WP_106932302.1">
    <property type="nucleotide sequence ID" value="NZ_PYFT01000001.1"/>
</dbReference>
<name>A0A2T2YKT5_9BACT</name>
<keyword evidence="1" id="KW-0732">Signal</keyword>
<keyword evidence="3" id="KW-1185">Reference proteome</keyword>
<reference evidence="2 3" key="1">
    <citation type="submission" date="2018-03" db="EMBL/GenBank/DDBJ databases">
        <title>Adhaeribacter sp. HMF7605 Genome sequencing and assembly.</title>
        <authorList>
            <person name="Kang H."/>
            <person name="Kang J."/>
            <person name="Cha I."/>
            <person name="Kim H."/>
            <person name="Joh K."/>
        </authorList>
    </citation>
    <scope>NUCLEOTIDE SEQUENCE [LARGE SCALE GENOMIC DNA]</scope>
    <source>
        <strain evidence="2 3">HMF7605</strain>
    </source>
</reference>
<gene>
    <name evidence="2" type="ORF">AHMF7605_22765</name>
</gene>
<dbReference type="Proteomes" id="UP000240357">
    <property type="component" value="Unassembled WGS sequence"/>
</dbReference>
<feature type="chain" id="PRO_5015743472" evidence="1">
    <location>
        <begin position="25"/>
        <end position="395"/>
    </location>
</feature>
<sequence length="395" mass="44903">MSLSIRYRPTLLFFALLLSLSSCVDPFDPKVKDIPESFVVVDGYINSQGITSIKLSRTINLTADTVPPAESRASVYLEEENGMQYALREQDAGTYISDNLTLDPLKKYRLHFTTVAGKEYTSDYVPVKVTPAIDNITWQPKNNGLQIYVSSQDAANETKFYRWKYEETWEFNSAYSTSLEYRDNGVKSRNSNDNIYVCWKTENSSAIRIGTTARLNQDVISNYPLVLIPQGSVKLGRRYSILVKQYALSQEEYAYYEALRKNTENIGSLFDPLPTQLTGNIHCVTNPTEPIIGFIGAHSETQKRIFVDREELPKTWGRFSTGYEDCPPLDSIVIDYIRYFTIEDVETYFAPGIYLPVTPIYPPVGIPRLIGYTAASISCVDCRLRGTNIKPDFWK</sequence>
<accession>A0A2T2YKT5</accession>
<dbReference type="InterPro" id="IPR025345">
    <property type="entry name" value="DUF4249"/>
</dbReference>
<proteinExistence type="predicted"/>
<organism evidence="2 3">
    <name type="scientific">Adhaeribacter arboris</name>
    <dbReference type="NCBI Taxonomy" id="2072846"/>
    <lineage>
        <taxon>Bacteria</taxon>
        <taxon>Pseudomonadati</taxon>
        <taxon>Bacteroidota</taxon>
        <taxon>Cytophagia</taxon>
        <taxon>Cytophagales</taxon>
        <taxon>Hymenobacteraceae</taxon>
        <taxon>Adhaeribacter</taxon>
    </lineage>
</organism>
<evidence type="ECO:0000313" key="3">
    <source>
        <dbReference type="Proteomes" id="UP000240357"/>
    </source>
</evidence>
<dbReference type="OrthoDB" id="1062680at2"/>
<dbReference type="Pfam" id="PF14054">
    <property type="entry name" value="DUF4249"/>
    <property type="match status" value="1"/>
</dbReference>
<feature type="signal peptide" evidence="1">
    <location>
        <begin position="1"/>
        <end position="24"/>
    </location>
</feature>
<dbReference type="EMBL" id="PYFT01000001">
    <property type="protein sequence ID" value="PSR56124.1"/>
    <property type="molecule type" value="Genomic_DNA"/>
</dbReference>
<evidence type="ECO:0000256" key="1">
    <source>
        <dbReference type="SAM" id="SignalP"/>
    </source>
</evidence>